<keyword evidence="14" id="KW-0175">Coiled coil</keyword>
<keyword evidence="3 13" id="KW-0138">CF(0)</keyword>
<comment type="function">
    <text evidence="10 13">F(1)F(0) ATP synthase produces ATP from ADP in the presence of a proton or sodium gradient. F-type ATPases consist of two structural domains, F(1) containing the extramembraneous catalytic core and F(0) containing the membrane proton channel, linked together by a central stalk and a peripheral stalk. During catalysis, ATP synthesis in the catalytic domain of F(1) is coupled via a rotary mechanism of the central stalk subunits to proton translocation.</text>
</comment>
<evidence type="ECO:0000256" key="8">
    <source>
        <dbReference type="ARBA" id="ARBA00023136"/>
    </source>
</evidence>
<evidence type="ECO:0000256" key="2">
    <source>
        <dbReference type="ARBA" id="ARBA00022448"/>
    </source>
</evidence>
<dbReference type="HOGENOM" id="CLU_070737_0_0_6"/>
<dbReference type="GO" id="GO:0046961">
    <property type="term" value="F:proton-transporting ATPase activity, rotational mechanism"/>
    <property type="evidence" value="ECO:0007669"/>
    <property type="project" value="TreeGrafter"/>
</dbReference>
<evidence type="ECO:0000256" key="11">
    <source>
        <dbReference type="ARBA" id="ARBA00025614"/>
    </source>
</evidence>
<dbReference type="NCBIfam" id="TIGR03321">
    <property type="entry name" value="alt_F1F0_F0_B"/>
    <property type="match status" value="1"/>
</dbReference>
<feature type="coiled-coil region" evidence="14">
    <location>
        <begin position="38"/>
        <end position="123"/>
    </location>
</feature>
<evidence type="ECO:0000256" key="3">
    <source>
        <dbReference type="ARBA" id="ARBA00022547"/>
    </source>
</evidence>
<evidence type="ECO:0000256" key="7">
    <source>
        <dbReference type="ARBA" id="ARBA00023065"/>
    </source>
</evidence>
<evidence type="ECO:0000256" key="13">
    <source>
        <dbReference type="HAMAP-Rule" id="MF_01398"/>
    </source>
</evidence>
<evidence type="ECO:0000313" key="16">
    <source>
        <dbReference type="Proteomes" id="UP000032749"/>
    </source>
</evidence>
<dbReference type="InterPro" id="IPR017707">
    <property type="entry name" value="Alt_ATP_synth_F0_bsu"/>
</dbReference>
<dbReference type="GO" id="GO:0005886">
    <property type="term" value="C:plasma membrane"/>
    <property type="evidence" value="ECO:0007669"/>
    <property type="project" value="UniProtKB-SubCell"/>
</dbReference>
<keyword evidence="6 13" id="KW-1133">Transmembrane helix</keyword>
<sequence length="270" mass="30633">MLIDWFTVIAQVINFLVLVWLLKRFLYRPILNAIDEREKRIADELADADSKRAEAEQQREEFQQKNAEFEKHRAATMDKVIDEAKTEKERLLNAVRQEADALRSTLEQALKNEQTSLQETLNQQVTGEVFAIARKALTDLAGSRLETSMANVFLKRLGELSDEEKSSLHLAFNDSDKPLIVHTAFDLPAEQNTLIKTALHDLLGRSVEVQFATDADVISGIEINANGQKIAWSIADYLTSLNKRVDHLIQSKQMPPSKEALQANNKEHEL</sequence>
<keyword evidence="8 13" id="KW-0472">Membrane</keyword>
<keyword evidence="13" id="KW-1003">Cell membrane</keyword>
<dbReference type="GO" id="GO:0012505">
    <property type="term" value="C:endomembrane system"/>
    <property type="evidence" value="ECO:0007669"/>
    <property type="project" value="UniProtKB-SubCell"/>
</dbReference>
<evidence type="ECO:0000313" key="15">
    <source>
        <dbReference type="EMBL" id="CCK76572.1"/>
    </source>
</evidence>
<evidence type="ECO:0000256" key="6">
    <source>
        <dbReference type="ARBA" id="ARBA00022989"/>
    </source>
</evidence>
<evidence type="ECO:0000256" key="4">
    <source>
        <dbReference type="ARBA" id="ARBA00022692"/>
    </source>
</evidence>
<keyword evidence="9 13" id="KW-0066">ATP synthesis</keyword>
<organism evidence="15 16">
    <name type="scientific">Oleispira antarctica RB-8</name>
    <dbReference type="NCBI Taxonomy" id="698738"/>
    <lineage>
        <taxon>Bacteria</taxon>
        <taxon>Pseudomonadati</taxon>
        <taxon>Pseudomonadota</taxon>
        <taxon>Gammaproteobacteria</taxon>
        <taxon>Oceanospirillales</taxon>
        <taxon>Oceanospirillaceae</taxon>
        <taxon>Oleispira</taxon>
    </lineage>
</organism>
<dbReference type="GO" id="GO:0046933">
    <property type="term" value="F:proton-transporting ATP synthase activity, rotational mechanism"/>
    <property type="evidence" value="ECO:0007669"/>
    <property type="project" value="UniProtKB-UniRule"/>
</dbReference>
<gene>
    <name evidence="15" type="primary">atpF1</name>
    <name evidence="13" type="synonym">atpF</name>
    <name evidence="15" type="ORF">OLEAN_C23960</name>
</gene>
<evidence type="ECO:0000256" key="12">
    <source>
        <dbReference type="ARBA" id="ARBA00037847"/>
    </source>
</evidence>
<comment type="subunit">
    <text evidence="13">F-type ATPases have 2 components, F(1) - the catalytic core - and F(0) - the membrane proton channel. F(1) has five subunits: alpha(3), beta(3), gamma(1), delta(1), epsilon(1). F(0) has three main subunits: a(1), b(2) and c(10-14). The alpha and beta chains form an alternating ring which encloses part of the gamma chain. F(1) is attached to F(0) by a central stalk formed by the gamma and epsilon chains, while a peripheral stalk is formed by the delta and b chains.</text>
</comment>
<evidence type="ECO:0000256" key="5">
    <source>
        <dbReference type="ARBA" id="ARBA00022781"/>
    </source>
</evidence>
<reference evidence="15 16" key="1">
    <citation type="journal article" date="2013" name="Nat. Commun.">
        <title>Genome sequence and functional genomic analysis of the oil-degrading bacterium Oleispira antarctica.</title>
        <authorList>
            <person name="Kube M."/>
            <person name="Chernikova T.N."/>
            <person name="Al-Ramahi Y."/>
            <person name="Beloqui A."/>
            <person name="Lopez-Cortez N."/>
            <person name="Guazzaroni M.E."/>
            <person name="Heipieper H.J."/>
            <person name="Klages S."/>
            <person name="Kotsyurbenko O.R."/>
            <person name="Langer I."/>
            <person name="Nechitaylo T.Y."/>
            <person name="Lunsdorf H."/>
            <person name="Fernandez M."/>
            <person name="Juarez S."/>
            <person name="Ciordia S."/>
            <person name="Singer A."/>
            <person name="Kagan O."/>
            <person name="Egorova O."/>
            <person name="Petit P.A."/>
            <person name="Stogios P."/>
            <person name="Kim Y."/>
            <person name="Tchigvintsev A."/>
            <person name="Flick R."/>
            <person name="Denaro R."/>
            <person name="Genovese M."/>
            <person name="Albar J.P."/>
            <person name="Reva O.N."/>
            <person name="Martinez-Gomariz M."/>
            <person name="Tran H."/>
            <person name="Ferrer M."/>
            <person name="Savchenko A."/>
            <person name="Yakunin A.F."/>
            <person name="Yakimov M.M."/>
            <person name="Golyshina O.V."/>
            <person name="Reinhardt R."/>
            <person name="Golyshin P.N."/>
        </authorList>
    </citation>
    <scope>NUCLEOTIDE SEQUENCE [LARGE SCALE GENOMIC DNA]</scope>
</reference>
<dbReference type="STRING" id="698738.OLEAN_C23960"/>
<keyword evidence="4 13" id="KW-0812">Transmembrane</keyword>
<keyword evidence="2 13" id="KW-0813">Transport</keyword>
<keyword evidence="5 13" id="KW-0375">Hydrogen ion transport</keyword>
<dbReference type="KEGG" id="oai:OLEAN_C23960"/>
<comment type="subcellular location">
    <subcellularLocation>
        <location evidence="13">Cell membrane</location>
        <topology evidence="13">Single-pass membrane protein</topology>
    </subcellularLocation>
    <subcellularLocation>
        <location evidence="12">Endomembrane system</location>
        <topology evidence="12">Single-pass membrane protein</topology>
    </subcellularLocation>
</comment>
<dbReference type="GO" id="GO:0045259">
    <property type="term" value="C:proton-transporting ATP synthase complex"/>
    <property type="evidence" value="ECO:0007669"/>
    <property type="project" value="UniProtKB-KW"/>
</dbReference>
<dbReference type="OrthoDB" id="466272at2"/>
<dbReference type="PANTHER" id="PTHR33445:SF2">
    <property type="entry name" value="ATP SYNTHASE SUBUNIT B', CHLOROPLASTIC"/>
    <property type="match status" value="1"/>
</dbReference>
<evidence type="ECO:0000256" key="10">
    <source>
        <dbReference type="ARBA" id="ARBA00025198"/>
    </source>
</evidence>
<feature type="transmembrane region" description="Helical" evidence="13">
    <location>
        <begin position="6"/>
        <end position="22"/>
    </location>
</feature>
<dbReference type="Pfam" id="PF00430">
    <property type="entry name" value="ATP-synt_B"/>
    <property type="match status" value="1"/>
</dbReference>
<evidence type="ECO:0000256" key="1">
    <source>
        <dbReference type="ARBA" id="ARBA00005513"/>
    </source>
</evidence>
<evidence type="ECO:0000256" key="9">
    <source>
        <dbReference type="ARBA" id="ARBA00023310"/>
    </source>
</evidence>
<proteinExistence type="inferred from homology"/>
<keyword evidence="16" id="KW-1185">Reference proteome</keyword>
<comment type="similarity">
    <text evidence="1 13">Belongs to the ATPase B chain family.</text>
</comment>
<dbReference type="InterPro" id="IPR050059">
    <property type="entry name" value="ATP_synthase_B_chain"/>
</dbReference>
<dbReference type="CDD" id="cd06503">
    <property type="entry name" value="ATP-synt_Fo_b"/>
    <property type="match status" value="1"/>
</dbReference>
<name>R4YNN3_OLEAN</name>
<dbReference type="HAMAP" id="MF_01398">
    <property type="entry name" value="ATP_synth_b_bprime"/>
    <property type="match status" value="1"/>
</dbReference>
<dbReference type="PANTHER" id="PTHR33445">
    <property type="entry name" value="ATP SYNTHASE SUBUNIT B', CHLOROPLASTIC"/>
    <property type="match status" value="1"/>
</dbReference>
<dbReference type="AlphaFoldDB" id="R4YNN3"/>
<keyword evidence="7 13" id="KW-0406">Ion transport</keyword>
<dbReference type="PATRIC" id="fig|698738.3.peg.2477"/>
<dbReference type="InterPro" id="IPR002146">
    <property type="entry name" value="ATP_synth_b/b'su_bac/chlpt"/>
</dbReference>
<dbReference type="Proteomes" id="UP000032749">
    <property type="component" value="Chromosome"/>
</dbReference>
<protein>
    <recommendedName>
        <fullName evidence="13">ATP synthase subunit b</fullName>
    </recommendedName>
    <alternativeName>
        <fullName evidence="13">ATP synthase F(0) sector subunit b</fullName>
    </alternativeName>
    <alternativeName>
        <fullName evidence="13">ATPase subunit I</fullName>
    </alternativeName>
    <alternativeName>
        <fullName evidence="13">F-type ATPase subunit b</fullName>
        <shortName evidence="13">F-ATPase subunit b</shortName>
    </alternativeName>
</protein>
<evidence type="ECO:0000256" key="14">
    <source>
        <dbReference type="SAM" id="Coils"/>
    </source>
</evidence>
<comment type="function">
    <text evidence="11">Component of the F(0) channel, it forms part of the peripheral stalk, linking F(1) to F(0). The b'-subunit is a diverged and duplicated form of b found in plants and photosynthetic bacteria.</text>
</comment>
<accession>R4YNN3</accession>
<dbReference type="EMBL" id="FO203512">
    <property type="protein sequence ID" value="CCK76572.1"/>
    <property type="molecule type" value="Genomic_DNA"/>
</dbReference>